<organism evidence="3 4">
    <name type="scientific">Agrocybe pediades</name>
    <dbReference type="NCBI Taxonomy" id="84607"/>
    <lineage>
        <taxon>Eukaryota</taxon>
        <taxon>Fungi</taxon>
        <taxon>Dikarya</taxon>
        <taxon>Basidiomycota</taxon>
        <taxon>Agaricomycotina</taxon>
        <taxon>Agaricomycetes</taxon>
        <taxon>Agaricomycetidae</taxon>
        <taxon>Agaricales</taxon>
        <taxon>Agaricineae</taxon>
        <taxon>Strophariaceae</taxon>
        <taxon>Agrocybe</taxon>
    </lineage>
</organism>
<dbReference type="Pfam" id="PF17667">
    <property type="entry name" value="Pkinase_fungal"/>
    <property type="match status" value="1"/>
</dbReference>
<dbReference type="SUPFAM" id="SSF56112">
    <property type="entry name" value="Protein kinase-like (PK-like)"/>
    <property type="match status" value="1"/>
</dbReference>
<reference evidence="3 4" key="1">
    <citation type="submission" date="2019-12" db="EMBL/GenBank/DDBJ databases">
        <authorList>
            <person name="Floudas D."/>
            <person name="Bentzer J."/>
            <person name="Ahren D."/>
            <person name="Johansson T."/>
            <person name="Persson P."/>
            <person name="Tunlid A."/>
        </authorList>
    </citation>
    <scope>NUCLEOTIDE SEQUENCE [LARGE SCALE GENOMIC DNA]</scope>
    <source>
        <strain evidence="3 4">CBS 102.39</strain>
    </source>
</reference>
<comment type="caution">
    <text evidence="3">The sequence shown here is derived from an EMBL/GenBank/DDBJ whole genome shotgun (WGS) entry which is preliminary data.</text>
</comment>
<accession>A0A8H4R7J8</accession>
<keyword evidence="4" id="KW-1185">Reference proteome</keyword>
<dbReference type="PANTHER" id="PTHR38248">
    <property type="entry name" value="FUNK1 6"/>
    <property type="match status" value="1"/>
</dbReference>
<dbReference type="Proteomes" id="UP000521872">
    <property type="component" value="Unassembled WGS sequence"/>
</dbReference>
<evidence type="ECO:0000259" key="2">
    <source>
        <dbReference type="Pfam" id="PF17667"/>
    </source>
</evidence>
<feature type="region of interest" description="Disordered" evidence="1">
    <location>
        <begin position="323"/>
        <end position="348"/>
    </location>
</feature>
<dbReference type="EMBL" id="JAACJL010000001">
    <property type="protein sequence ID" value="KAF4623823.1"/>
    <property type="molecule type" value="Genomic_DNA"/>
</dbReference>
<dbReference type="InterPro" id="IPR040976">
    <property type="entry name" value="Pkinase_fungal"/>
</dbReference>
<feature type="region of interest" description="Disordered" evidence="1">
    <location>
        <begin position="827"/>
        <end position="908"/>
    </location>
</feature>
<evidence type="ECO:0000256" key="1">
    <source>
        <dbReference type="SAM" id="MobiDB-lite"/>
    </source>
</evidence>
<feature type="domain" description="Fungal-type protein kinase" evidence="2">
    <location>
        <begin position="184"/>
        <end position="706"/>
    </location>
</feature>
<sequence length="908" mass="103620">MAQNSSATKPHVSQHLQETPKTIRSNAGTTPIAEMRSIIADQMDGEFIISNFDEFTPAYLPFEPDDDLVVECLRKMTKVRYEQRVPLVTDTGQGQFQLTGFLNPPATMKEPELFKRLRDVAQVVGKVSIEGRSPRYMFYDCPHRRVASDIKGDGNKIDGCFVANKDFGTLPQYDDDDEYIDPETNSKHEHRTTTIAVPGEWKKGNDATSELQNNRQLVSAVVQIMNDDARRLFTLGLTLVGEDMRLWYFGRSYSAVSSKVNFVKEPKYLVKAFIAFMFATETELGYDPTVIRHSKNTYTYRLPVPEPDTYNLVTDDMSELSELTDTEYSESVPGSEASSADSSQDEPRNPKFRFFRTVEIVSDYRSNSVTGRMSRVWLVEEVVSQKENAARTKGKERYILKDVWLEAAAPTEKEIQKAIFKDIEAFAKPKSEKDDEWMQHFRTRHESLFKEDKQYEKYFLTIELDYKGEHTKPMPTTFHRHHGLLHKKQSVSRGATLISGTRERPNHGSHKDLQSKALEMIKRDFKPRQQYRVLFRENCTTVGDLKKLGEVFEVLRQVLIPIQLMFVAGWVHRDISAGNILAYRQSEADTWTAKLSDLEYAKQFPPTDDVEAAKDPKTGTPYFMPIEVHTSRCIFLPAEMKNSQLQGSQDTAQAGSESDEAAEKKQLALYKSQKEWQPAGDEYGKVHVIHNFQHDLETLWWLILYVLMALTNHPPSIAYSEKIFQNTTSPPPHRIDAFYHSIRKTLEEVLIESAQPLTGIMEDMRMRLVDQYVKRERKGRTNQPQSYDFIHQLFEIFLDKLCTDFPSCMDIDLVNLPPVLIQENPLAEPSATEESLLSAPASSAENPVPSTPPRTTVSPPSTPPPRASPESRPSRLPPPARVKAKRPASPNVVGQERVEGTRSKKHKH</sequence>
<feature type="compositionally biased region" description="Polar residues" evidence="1">
    <location>
        <begin position="14"/>
        <end position="28"/>
    </location>
</feature>
<gene>
    <name evidence="3" type="ORF">D9613_001535</name>
</gene>
<feature type="region of interest" description="Disordered" evidence="1">
    <location>
        <begin position="1"/>
        <end position="28"/>
    </location>
</feature>
<protein>
    <recommendedName>
        <fullName evidence="2">Fungal-type protein kinase domain-containing protein</fullName>
    </recommendedName>
</protein>
<proteinExistence type="predicted"/>
<dbReference type="AlphaFoldDB" id="A0A8H4R7J8"/>
<dbReference type="PANTHER" id="PTHR38248:SF2">
    <property type="entry name" value="FUNK1 11"/>
    <property type="match status" value="1"/>
</dbReference>
<dbReference type="InterPro" id="IPR011009">
    <property type="entry name" value="Kinase-like_dom_sf"/>
</dbReference>
<feature type="compositionally biased region" description="Low complexity" evidence="1">
    <location>
        <begin position="830"/>
        <end position="859"/>
    </location>
</feature>
<dbReference type="Gene3D" id="1.10.510.10">
    <property type="entry name" value="Transferase(Phosphotransferase) domain 1"/>
    <property type="match status" value="1"/>
</dbReference>
<evidence type="ECO:0000313" key="3">
    <source>
        <dbReference type="EMBL" id="KAF4623823.1"/>
    </source>
</evidence>
<evidence type="ECO:0000313" key="4">
    <source>
        <dbReference type="Proteomes" id="UP000521872"/>
    </source>
</evidence>
<name>A0A8H4R7J8_9AGAR</name>